<keyword evidence="11 12" id="KW-0472">Membrane</keyword>
<dbReference type="Pfam" id="PF01618">
    <property type="entry name" value="MotA_ExbB"/>
    <property type="match status" value="1"/>
</dbReference>
<keyword evidence="4" id="KW-1003">Cell membrane</keyword>
<dbReference type="RefSeq" id="WP_308488141.1">
    <property type="nucleotide sequence ID" value="NZ_JAVFCB010000002.1"/>
</dbReference>
<keyword evidence="16" id="KW-1185">Reference proteome</keyword>
<name>A0ABU0XDN4_9MICO</name>
<feature type="transmembrane region" description="Helical" evidence="12">
    <location>
        <begin position="181"/>
        <end position="200"/>
    </location>
</feature>
<dbReference type="InterPro" id="IPR002898">
    <property type="entry name" value="MotA_ExbB_proton_chnl"/>
</dbReference>
<keyword evidence="5" id="KW-0145">Chemotaxis</keyword>
<dbReference type="Pfam" id="PF20560">
    <property type="entry name" value="MotA_N"/>
    <property type="match status" value="1"/>
</dbReference>
<keyword evidence="8" id="KW-0375">Hydrogen ion transport</keyword>
<dbReference type="EMBL" id="JAVFCB010000002">
    <property type="protein sequence ID" value="MDQ4213206.1"/>
    <property type="molecule type" value="Genomic_DNA"/>
</dbReference>
<organism evidence="15 16">
    <name type="scientific">Microbacterium capsulatum</name>
    <dbReference type="NCBI Taxonomy" id="3041921"/>
    <lineage>
        <taxon>Bacteria</taxon>
        <taxon>Bacillati</taxon>
        <taxon>Actinomycetota</taxon>
        <taxon>Actinomycetes</taxon>
        <taxon>Micrococcales</taxon>
        <taxon>Microbacteriaceae</taxon>
        <taxon>Microbacterium</taxon>
    </lineage>
</organism>
<comment type="subcellular location">
    <subcellularLocation>
        <location evidence="1">Cell membrane</location>
        <topology evidence="1">Multi-pass membrane protein</topology>
    </subcellularLocation>
</comment>
<gene>
    <name evidence="15" type="ORF">RBR11_04695</name>
</gene>
<feature type="domain" description="Motility protein A N-terminal" evidence="14">
    <location>
        <begin position="6"/>
        <end position="81"/>
    </location>
</feature>
<feature type="transmembrane region" description="Helical" evidence="12">
    <location>
        <begin position="28"/>
        <end position="49"/>
    </location>
</feature>
<dbReference type="InterPro" id="IPR046786">
    <property type="entry name" value="MotA_N"/>
</dbReference>
<comment type="similarity">
    <text evidence="2">Belongs to the MotA family.</text>
</comment>
<reference evidence="15 16" key="1">
    <citation type="submission" date="2023-08" db="EMBL/GenBank/DDBJ databases">
        <title>Microbacterium sp. nov., isolated from a waste landfill.</title>
        <authorList>
            <person name="Wen W."/>
        </authorList>
    </citation>
    <scope>NUCLEOTIDE SEQUENCE [LARGE SCALE GENOMIC DNA]</scope>
    <source>
        <strain evidence="15 16">ASV81</strain>
    </source>
</reference>
<evidence type="ECO:0000259" key="13">
    <source>
        <dbReference type="Pfam" id="PF01618"/>
    </source>
</evidence>
<dbReference type="InterPro" id="IPR000540">
    <property type="entry name" value="Flag_MotA_CS"/>
</dbReference>
<evidence type="ECO:0000256" key="12">
    <source>
        <dbReference type="SAM" id="Phobius"/>
    </source>
</evidence>
<evidence type="ECO:0000256" key="4">
    <source>
        <dbReference type="ARBA" id="ARBA00022475"/>
    </source>
</evidence>
<protein>
    <submittedName>
        <fullName evidence="15">MotA/TolQ/ExbB proton channel family protein</fullName>
    </submittedName>
</protein>
<dbReference type="InterPro" id="IPR047055">
    <property type="entry name" value="MotA-like"/>
</dbReference>
<evidence type="ECO:0000256" key="2">
    <source>
        <dbReference type="ARBA" id="ARBA00008038"/>
    </source>
</evidence>
<keyword evidence="7" id="KW-0283">Flagellar rotation</keyword>
<dbReference type="PANTHER" id="PTHR30433:SF3">
    <property type="entry name" value="MOTILITY PROTEIN A"/>
    <property type="match status" value="1"/>
</dbReference>
<dbReference type="PANTHER" id="PTHR30433">
    <property type="entry name" value="CHEMOTAXIS PROTEIN MOTA"/>
    <property type="match status" value="1"/>
</dbReference>
<proteinExistence type="inferred from homology"/>
<evidence type="ECO:0000313" key="15">
    <source>
        <dbReference type="EMBL" id="MDQ4213206.1"/>
    </source>
</evidence>
<keyword evidence="9 12" id="KW-1133">Transmembrane helix</keyword>
<keyword evidence="10" id="KW-0406">Ion transport</keyword>
<evidence type="ECO:0000256" key="3">
    <source>
        <dbReference type="ARBA" id="ARBA00022448"/>
    </source>
</evidence>
<dbReference type="Proteomes" id="UP001230289">
    <property type="component" value="Unassembled WGS sequence"/>
</dbReference>
<evidence type="ECO:0000256" key="8">
    <source>
        <dbReference type="ARBA" id="ARBA00022781"/>
    </source>
</evidence>
<dbReference type="PROSITE" id="PS01307">
    <property type="entry name" value="MOTA"/>
    <property type="match status" value="1"/>
</dbReference>
<evidence type="ECO:0000256" key="5">
    <source>
        <dbReference type="ARBA" id="ARBA00022500"/>
    </source>
</evidence>
<keyword evidence="6 12" id="KW-0812">Transmembrane</keyword>
<comment type="caution">
    <text evidence="15">The sequence shown here is derived from an EMBL/GenBank/DDBJ whole genome shotgun (WGS) entry which is preliminary data.</text>
</comment>
<sequence>MDPAFLIGVILAFGGLFATISIEGASITALILPGPMVLVLGATIGVGIASHTMRDTILAVTSLGRMIRGPKTTPGAVIPVLVGYAEKARSDGLLSLEQELDGAPDPYTRQALQALADGTDAEDLRTVMDDEMSAVATRGRVAAKFFSTLGGYAPTIGIVGTVVSLTHVLEKLDKPDTLGPLIASAFVATLWGLLSANFLWNPIAGRLNRIAAVEGERMMLVAEGISAIQAGGAPRLVQERLEALVSVKPRRKAGRTAEADR</sequence>
<evidence type="ECO:0000256" key="6">
    <source>
        <dbReference type="ARBA" id="ARBA00022692"/>
    </source>
</evidence>
<feature type="transmembrane region" description="Helical" evidence="12">
    <location>
        <begin position="149"/>
        <end position="169"/>
    </location>
</feature>
<evidence type="ECO:0000313" key="16">
    <source>
        <dbReference type="Proteomes" id="UP001230289"/>
    </source>
</evidence>
<keyword evidence="3" id="KW-0813">Transport</keyword>
<feature type="domain" description="MotA/TolQ/ExbB proton channel" evidence="13">
    <location>
        <begin position="104"/>
        <end position="217"/>
    </location>
</feature>
<evidence type="ECO:0000256" key="11">
    <source>
        <dbReference type="ARBA" id="ARBA00023136"/>
    </source>
</evidence>
<evidence type="ECO:0000256" key="10">
    <source>
        <dbReference type="ARBA" id="ARBA00023065"/>
    </source>
</evidence>
<evidence type="ECO:0000256" key="9">
    <source>
        <dbReference type="ARBA" id="ARBA00022989"/>
    </source>
</evidence>
<evidence type="ECO:0000259" key="14">
    <source>
        <dbReference type="Pfam" id="PF20560"/>
    </source>
</evidence>
<accession>A0ABU0XDN4</accession>
<evidence type="ECO:0000256" key="1">
    <source>
        <dbReference type="ARBA" id="ARBA00004651"/>
    </source>
</evidence>
<evidence type="ECO:0000256" key="7">
    <source>
        <dbReference type="ARBA" id="ARBA00022779"/>
    </source>
</evidence>